<dbReference type="OrthoDB" id="64915at2759"/>
<evidence type="ECO:0000259" key="1">
    <source>
        <dbReference type="Pfam" id="PF01408"/>
    </source>
</evidence>
<dbReference type="InterPro" id="IPR051317">
    <property type="entry name" value="Gfo/Idh/MocA_oxidoreduct"/>
</dbReference>
<evidence type="ECO:0000313" key="3">
    <source>
        <dbReference type="EMBL" id="KAF2874242.1"/>
    </source>
</evidence>
<comment type="caution">
    <text evidence="3">The sequence shown here is derived from an EMBL/GenBank/DDBJ whole genome shotgun (WGS) entry which is preliminary data.</text>
</comment>
<dbReference type="Gene3D" id="3.40.50.720">
    <property type="entry name" value="NAD(P)-binding Rossmann-like Domain"/>
    <property type="match status" value="1"/>
</dbReference>
<dbReference type="AlphaFoldDB" id="A0A7C8MIM0"/>
<sequence length="367" mass="39252">MSEEPPKRIGFIGLSTNFGNWAARSHIHHLPHTPHYTITALQNSTLASAARTAAHFSLDNPSVTTHSTPSSLATSPTVDIVAVCVKVPEHYALTRPALLAGKDVFVEWPLARNLAEASELTALARSQRVRTMVGLQARQSPAILAAKALIADGSKLGRVLGTHMHGAAQMIGPAMLAAHRYVLPVDAGANMVTIAFSHCVDALCFVLGEFRDVGAVLANHYPQVTLLDGEMKPVGSAEKTCHDYMSVNGTLESGAVADVMFSGGHSHTGRTFYWEIVGEKGTLVLEAKGSVQMFHPSLKFAPNTGDPLGPPAPGDFSFNVGKAWDAWAGVGLDKGHSVTTFEDALLRHKMIEAVYRSAEKATRETYL</sequence>
<feature type="domain" description="Gfo/Idh/MocA-like oxidoreductase N-terminal" evidence="1">
    <location>
        <begin position="8"/>
        <end position="134"/>
    </location>
</feature>
<accession>A0A7C8MIM0</accession>
<reference evidence="3 4" key="1">
    <citation type="submission" date="2020-01" db="EMBL/GenBank/DDBJ databases">
        <authorList>
            <consortium name="DOE Joint Genome Institute"/>
            <person name="Haridas S."/>
            <person name="Albert R."/>
            <person name="Binder M."/>
            <person name="Bloem J."/>
            <person name="Labutti K."/>
            <person name="Salamov A."/>
            <person name="Andreopoulos B."/>
            <person name="Baker S.E."/>
            <person name="Barry K."/>
            <person name="Bills G."/>
            <person name="Bluhm B.H."/>
            <person name="Cannon C."/>
            <person name="Castanera R."/>
            <person name="Culley D.E."/>
            <person name="Daum C."/>
            <person name="Ezra D."/>
            <person name="Gonzalez J.B."/>
            <person name="Henrissat B."/>
            <person name="Kuo A."/>
            <person name="Liang C."/>
            <person name="Lipzen A."/>
            <person name="Lutzoni F."/>
            <person name="Magnuson J."/>
            <person name="Mondo S."/>
            <person name="Nolan M."/>
            <person name="Ohm R."/>
            <person name="Pangilinan J."/>
            <person name="Park H.-J.H."/>
            <person name="Ramirez L."/>
            <person name="Alfaro M."/>
            <person name="Sun H."/>
            <person name="Tritt A."/>
            <person name="Yoshinaga Y."/>
            <person name="Zwiers L.-H.L."/>
            <person name="Turgeon B.G."/>
            <person name="Goodwin S.B."/>
            <person name="Spatafora J.W."/>
            <person name="Crous P.W."/>
            <person name="Grigoriev I.V."/>
        </authorList>
    </citation>
    <scope>NUCLEOTIDE SEQUENCE [LARGE SCALE GENOMIC DNA]</scope>
    <source>
        <strain evidence="3 4">CBS 611.86</strain>
    </source>
</reference>
<dbReference type="InterPro" id="IPR055080">
    <property type="entry name" value="Gal80p-like_C"/>
</dbReference>
<dbReference type="InterPro" id="IPR036291">
    <property type="entry name" value="NAD(P)-bd_dom_sf"/>
</dbReference>
<dbReference type="PANTHER" id="PTHR43708:SF1">
    <property type="entry name" value="GALACTOSE_LACTOSE METABOLISM REGULATORY PROTEIN GAL80"/>
    <property type="match status" value="1"/>
</dbReference>
<organism evidence="3 4">
    <name type="scientific">Massariosphaeria phaeospora</name>
    <dbReference type="NCBI Taxonomy" id="100035"/>
    <lineage>
        <taxon>Eukaryota</taxon>
        <taxon>Fungi</taxon>
        <taxon>Dikarya</taxon>
        <taxon>Ascomycota</taxon>
        <taxon>Pezizomycotina</taxon>
        <taxon>Dothideomycetes</taxon>
        <taxon>Pleosporomycetidae</taxon>
        <taxon>Pleosporales</taxon>
        <taxon>Pleosporales incertae sedis</taxon>
        <taxon>Massariosphaeria</taxon>
    </lineage>
</organism>
<dbReference type="PANTHER" id="PTHR43708">
    <property type="entry name" value="CONSERVED EXPRESSED OXIDOREDUCTASE (EUROFUNG)"/>
    <property type="match status" value="1"/>
</dbReference>
<dbReference type="Gene3D" id="3.30.360.10">
    <property type="entry name" value="Dihydrodipicolinate Reductase, domain 2"/>
    <property type="match status" value="1"/>
</dbReference>
<dbReference type="SUPFAM" id="SSF55347">
    <property type="entry name" value="Glyceraldehyde-3-phosphate dehydrogenase-like, C-terminal domain"/>
    <property type="match status" value="1"/>
</dbReference>
<protein>
    <submittedName>
        <fullName evidence="3">Uncharacterized protein</fullName>
    </submittedName>
</protein>
<evidence type="ECO:0000313" key="4">
    <source>
        <dbReference type="Proteomes" id="UP000481861"/>
    </source>
</evidence>
<dbReference type="InterPro" id="IPR000683">
    <property type="entry name" value="Gfo/Idh/MocA-like_OxRdtase_N"/>
</dbReference>
<dbReference type="Pfam" id="PF01408">
    <property type="entry name" value="GFO_IDH_MocA"/>
    <property type="match status" value="1"/>
</dbReference>
<evidence type="ECO:0000259" key="2">
    <source>
        <dbReference type="Pfam" id="PF22685"/>
    </source>
</evidence>
<proteinExistence type="predicted"/>
<dbReference type="SUPFAM" id="SSF51735">
    <property type="entry name" value="NAD(P)-binding Rossmann-fold domains"/>
    <property type="match status" value="1"/>
</dbReference>
<dbReference type="Proteomes" id="UP000481861">
    <property type="component" value="Unassembled WGS sequence"/>
</dbReference>
<name>A0A7C8MIM0_9PLEO</name>
<dbReference type="EMBL" id="JAADJZ010000006">
    <property type="protein sequence ID" value="KAF2874242.1"/>
    <property type="molecule type" value="Genomic_DNA"/>
</dbReference>
<gene>
    <name evidence="3" type="ORF">BDV95DRAFT_627002</name>
</gene>
<keyword evidence="4" id="KW-1185">Reference proteome</keyword>
<feature type="domain" description="Gal80p-like C-terminal" evidence="2">
    <location>
        <begin position="141"/>
        <end position="287"/>
    </location>
</feature>
<dbReference type="GO" id="GO:0000166">
    <property type="term" value="F:nucleotide binding"/>
    <property type="evidence" value="ECO:0007669"/>
    <property type="project" value="InterPro"/>
</dbReference>
<dbReference type="Pfam" id="PF22685">
    <property type="entry name" value="Gal80p_C-like"/>
    <property type="match status" value="1"/>
</dbReference>